<dbReference type="Pfam" id="PF23608">
    <property type="entry name" value="Ig_ILCR1"/>
    <property type="match status" value="2"/>
</dbReference>
<keyword evidence="6" id="KW-0675">Receptor</keyword>
<dbReference type="GO" id="GO:0016020">
    <property type="term" value="C:membrane"/>
    <property type="evidence" value="ECO:0007669"/>
    <property type="project" value="UniProtKB-SubCell"/>
</dbReference>
<organism evidence="12 13">
    <name type="scientific">Mytilus galloprovincialis</name>
    <name type="common">Mediterranean mussel</name>
    <dbReference type="NCBI Taxonomy" id="29158"/>
    <lineage>
        <taxon>Eukaryota</taxon>
        <taxon>Metazoa</taxon>
        <taxon>Spiralia</taxon>
        <taxon>Lophotrochozoa</taxon>
        <taxon>Mollusca</taxon>
        <taxon>Bivalvia</taxon>
        <taxon>Autobranchia</taxon>
        <taxon>Pteriomorphia</taxon>
        <taxon>Mytilida</taxon>
        <taxon>Mytiloidea</taxon>
        <taxon>Mytilidae</taxon>
        <taxon>Mytilinae</taxon>
        <taxon>Mytilus</taxon>
    </lineage>
</organism>
<comment type="subcellular location">
    <subcellularLocation>
        <location evidence="1">Membrane</location>
        <topology evidence="1">Single-pass type I membrane protein</topology>
    </subcellularLocation>
</comment>
<feature type="signal peptide" evidence="10">
    <location>
        <begin position="1"/>
        <end position="19"/>
    </location>
</feature>
<dbReference type="PANTHER" id="PTHR15583">
    <property type="entry name" value="INTERLEUKIN-17 RECEPTOR"/>
    <property type="match status" value="1"/>
</dbReference>
<evidence type="ECO:0000256" key="2">
    <source>
        <dbReference type="ARBA" id="ARBA00022692"/>
    </source>
</evidence>
<dbReference type="OrthoDB" id="6099467at2759"/>
<dbReference type="AlphaFoldDB" id="A0A8B6FIK7"/>
<evidence type="ECO:0000313" key="13">
    <source>
        <dbReference type="Proteomes" id="UP000596742"/>
    </source>
</evidence>
<feature type="compositionally biased region" description="Polar residues" evidence="8">
    <location>
        <begin position="718"/>
        <end position="731"/>
    </location>
</feature>
<sequence length="1208" mass="138166">MQDWCALTFVILCLPHTRCLLLLPCQSEQDNPKYAVNCTAIRYERNNCSDSFLSGQYGDLYGQKDWPVKPDDLTLEPIQPEYKNTNIFYPGFLVVLKPPRSGIREVQGFQINYEELDTSTQKCIIILIKNATMDHNHRDNNLRMVVKLWPTLGEMNYLFTAWSLPKPPANESGTSLIRYGRTGKYQMSLTDAQSDWLTTISYHNDIGKKYIRIWFVKAPVEYRFLEYTVKLEIIRSGEGTSFEDRDEVERNKISQTNYTFINVKPGRYRTLVQPYDDKFNTLNDCKCKTKGETCKQCISTKTDVIIVPADIPATTTIGLTSTEAPQTSNATPGTNLPVSAGNSDQATNKQILSSVLSFVALIFVIVILVVCYKLYRDRVLGNKKDKFVLPKDHIQMKGCSRTIGIVTTDDDDKHDKLVNTFATFLREACQLNILFHPWTPTENKDQWISNTLHSADYIVFVLSESAVNQYMSWTEEGYQHCRTFFMTALNAALNRSIQNPHISNKFIIVSFENPKCIQIPQDLNNMKQFLLTKQLKDFLDHIQEVLPSDQNLEIISECLNVNSDNAVRNYQWLTSVDSGFHDETTTPIGSVRSCKTLDRDDFINSSDIYFIPPKLTEDQSWDINISDLQVEIKEFNDKNMYGSTNISHICIGSDSHEQLHYNNLQHLTSHSYPMVNQYSRHADKIDYDTNDPRGYLNDRFFPSYKISDDTNKPKLCENSDNSDGHTCSNIVNKGKKRRNGITNNATTRHTRQIEKDETTTRHLNKNCITPLRQIYLRFTSFYKPNALLDYAVNCTASIYAGENCSDSFLSGQYEDLYEQLYWSEKPDDLMLKPIQSEYRDSNNLYPGFFVEIKPPRSASIKDVKGFQFNYQEEGNVKKCVIIILSNASLDHNHREDNLKLVVKLWPMHGGKNFLFTAWSLPKPPEDESGGNQTRYGKTGKYGLALTDDSADWITTIAYHNDVNNRYIRIWFVQAPNEYLFSKYLVTLEMILTGEDTSEEHRNKTEELKISKADYTFLNVKQGRYRVFVQAYDDKLDSLNDCRCKKGGGCTQCVKTMTAVIVVPRSEDVVMTTELQSSTATTSQPQKTAAATDQTINHVLPSVLGFVAFLLVVVIIVGCYLLHRDQPKPQPEPIVDMRIITPNNVLTIDNSPKNPTSDEVSIVSIEFFPPTPESRSEDLNFSILMDQVRDFDKEFLPGNDNNKTQSLSH</sequence>
<comment type="caution">
    <text evidence="12">The sequence shown here is derived from an EMBL/GenBank/DDBJ whole genome shotgun (WGS) entry which is preliminary data.</text>
</comment>
<evidence type="ECO:0000256" key="9">
    <source>
        <dbReference type="SAM" id="Phobius"/>
    </source>
</evidence>
<name>A0A8B6FIK7_MYTGA</name>
<keyword evidence="7" id="KW-0325">Glycoprotein</keyword>
<evidence type="ECO:0000259" key="11">
    <source>
        <dbReference type="PROSITE" id="PS51534"/>
    </source>
</evidence>
<evidence type="ECO:0000256" key="8">
    <source>
        <dbReference type="SAM" id="MobiDB-lite"/>
    </source>
</evidence>
<protein>
    <recommendedName>
        <fullName evidence="11">SEFIR domain-containing protein</fullName>
    </recommendedName>
</protein>
<dbReference type="EMBL" id="UYJE01006993">
    <property type="protein sequence ID" value="VDI50786.1"/>
    <property type="molecule type" value="Genomic_DNA"/>
</dbReference>
<evidence type="ECO:0000256" key="10">
    <source>
        <dbReference type="SAM" id="SignalP"/>
    </source>
</evidence>
<dbReference type="Proteomes" id="UP000596742">
    <property type="component" value="Unassembled WGS sequence"/>
</dbReference>
<evidence type="ECO:0000256" key="6">
    <source>
        <dbReference type="ARBA" id="ARBA00023170"/>
    </source>
</evidence>
<dbReference type="PROSITE" id="PS51534">
    <property type="entry name" value="SEFIR"/>
    <property type="match status" value="1"/>
</dbReference>
<dbReference type="GO" id="GO:0030368">
    <property type="term" value="F:interleukin-17 receptor activity"/>
    <property type="evidence" value="ECO:0007669"/>
    <property type="project" value="InterPro"/>
</dbReference>
<evidence type="ECO:0000256" key="5">
    <source>
        <dbReference type="ARBA" id="ARBA00023136"/>
    </source>
</evidence>
<feature type="region of interest" description="Disordered" evidence="8">
    <location>
        <begin position="717"/>
        <end position="741"/>
    </location>
</feature>
<evidence type="ECO:0000313" key="12">
    <source>
        <dbReference type="EMBL" id="VDI50786.1"/>
    </source>
</evidence>
<reference evidence="12" key="1">
    <citation type="submission" date="2018-11" db="EMBL/GenBank/DDBJ databases">
        <authorList>
            <person name="Alioto T."/>
            <person name="Alioto T."/>
        </authorList>
    </citation>
    <scope>NUCLEOTIDE SEQUENCE</scope>
</reference>
<dbReference type="Gene3D" id="3.40.50.11530">
    <property type="match status" value="1"/>
</dbReference>
<evidence type="ECO:0000256" key="4">
    <source>
        <dbReference type="ARBA" id="ARBA00022989"/>
    </source>
</evidence>
<feature type="chain" id="PRO_5032511939" description="SEFIR domain-containing protein" evidence="10">
    <location>
        <begin position="20"/>
        <end position="1208"/>
    </location>
</feature>
<dbReference type="InterPro" id="IPR013568">
    <property type="entry name" value="SEFIR_dom"/>
</dbReference>
<evidence type="ECO:0000256" key="3">
    <source>
        <dbReference type="ARBA" id="ARBA00022729"/>
    </source>
</evidence>
<feature type="transmembrane region" description="Helical" evidence="9">
    <location>
        <begin position="351"/>
        <end position="375"/>
    </location>
</feature>
<accession>A0A8B6FIK7</accession>
<dbReference type="Pfam" id="PF08357">
    <property type="entry name" value="SEFIR"/>
    <property type="match status" value="1"/>
</dbReference>
<dbReference type="InterPro" id="IPR057066">
    <property type="entry name" value="Ig_ILCR1"/>
</dbReference>
<keyword evidence="3 10" id="KW-0732">Signal</keyword>
<keyword evidence="5 9" id="KW-0472">Membrane</keyword>
<feature type="transmembrane region" description="Helical" evidence="9">
    <location>
        <begin position="1102"/>
        <end position="1122"/>
    </location>
</feature>
<dbReference type="InterPro" id="IPR039465">
    <property type="entry name" value="IL-17_rcpt-like"/>
</dbReference>
<evidence type="ECO:0000256" key="7">
    <source>
        <dbReference type="ARBA" id="ARBA00023180"/>
    </source>
</evidence>
<keyword evidence="13" id="KW-1185">Reference proteome</keyword>
<keyword evidence="4 9" id="KW-1133">Transmembrane helix</keyword>
<dbReference type="PANTHER" id="PTHR15583:SF7">
    <property type="entry name" value="INTERLEUKIN CYTOKINE RECEPTOR-RELATED PROTEIN 2"/>
    <property type="match status" value="1"/>
</dbReference>
<proteinExistence type="predicted"/>
<keyword evidence="2 9" id="KW-0812">Transmembrane</keyword>
<evidence type="ECO:0000256" key="1">
    <source>
        <dbReference type="ARBA" id="ARBA00004479"/>
    </source>
</evidence>
<gene>
    <name evidence="12" type="ORF">MGAL_10B050571</name>
</gene>
<feature type="domain" description="SEFIR" evidence="11">
    <location>
        <begin position="400"/>
        <end position="540"/>
    </location>
</feature>